<evidence type="ECO:0000256" key="7">
    <source>
        <dbReference type="ARBA" id="ARBA00047989"/>
    </source>
</evidence>
<dbReference type="InterPro" id="IPR003730">
    <property type="entry name" value="Cu_polyphenol_OxRdtase"/>
</dbReference>
<evidence type="ECO:0000256" key="4">
    <source>
        <dbReference type="ARBA" id="ARBA00022723"/>
    </source>
</evidence>
<dbReference type="EMBL" id="LBTR01000005">
    <property type="protein sequence ID" value="KKQ46120.1"/>
    <property type="molecule type" value="Genomic_DNA"/>
</dbReference>
<gene>
    <name evidence="10" type="ORF">US62_C0005G0043</name>
</gene>
<evidence type="ECO:0000256" key="5">
    <source>
        <dbReference type="ARBA" id="ARBA00022801"/>
    </source>
</evidence>
<dbReference type="PANTHER" id="PTHR30616:SF2">
    <property type="entry name" value="PURINE NUCLEOSIDE PHOSPHORYLASE LACC1"/>
    <property type="match status" value="1"/>
</dbReference>
<dbReference type="Gene3D" id="3.60.140.10">
    <property type="entry name" value="CNF1/YfiH-like putative cysteine hydrolases"/>
    <property type="match status" value="1"/>
</dbReference>
<protein>
    <submittedName>
        <fullName evidence="10">Multi-copper polyphenol oxidoreductase, laccase</fullName>
    </submittedName>
</protein>
<dbReference type="InterPro" id="IPR038371">
    <property type="entry name" value="Cu_polyphenol_OxRdtase_sf"/>
</dbReference>
<keyword evidence="3" id="KW-0808">Transferase</keyword>
<sequence>MVQIPNLLKYPNLFHTISDAKDGNLSYFFNGQAADKDKVSENRKKFFEKIGIDINKTIGIWVEGEDRVLVADPMQAGISMTDKEHAVRCDALITKQRNLFLFLLIADCLQVILFDPKNKALGIVHVGWRGADLEIVKKTLNRMEEVYRTDPKDLIVGFGPSARKENYIKENPGQINDVRWKDFLEEVGDGKFKVDVSGFCRHQLLDSGVLNSNIYDSGIDTVTDNRFFSHYRQNILPHDKQGRFACVVGLV</sequence>
<evidence type="ECO:0000256" key="3">
    <source>
        <dbReference type="ARBA" id="ARBA00022679"/>
    </source>
</evidence>
<keyword evidence="6" id="KW-0862">Zinc</keyword>
<comment type="catalytic activity">
    <reaction evidence="8">
        <text>adenosine + phosphate = alpha-D-ribose 1-phosphate + adenine</text>
        <dbReference type="Rhea" id="RHEA:27642"/>
        <dbReference type="ChEBI" id="CHEBI:16335"/>
        <dbReference type="ChEBI" id="CHEBI:16708"/>
        <dbReference type="ChEBI" id="CHEBI:43474"/>
        <dbReference type="ChEBI" id="CHEBI:57720"/>
        <dbReference type="EC" id="2.4.2.1"/>
    </reaction>
    <physiologicalReaction direction="left-to-right" evidence="8">
        <dbReference type="Rhea" id="RHEA:27643"/>
    </physiologicalReaction>
</comment>
<dbReference type="Pfam" id="PF02578">
    <property type="entry name" value="Cu-oxidase_4"/>
    <property type="match status" value="1"/>
</dbReference>
<dbReference type="AlphaFoldDB" id="A0A0G0I599"/>
<dbReference type="GO" id="GO:0017061">
    <property type="term" value="F:S-methyl-5-thioadenosine phosphorylase activity"/>
    <property type="evidence" value="ECO:0007669"/>
    <property type="project" value="UniProtKB-EC"/>
</dbReference>
<comment type="catalytic activity">
    <reaction evidence="1">
        <text>inosine + phosphate = alpha-D-ribose 1-phosphate + hypoxanthine</text>
        <dbReference type="Rhea" id="RHEA:27646"/>
        <dbReference type="ChEBI" id="CHEBI:17368"/>
        <dbReference type="ChEBI" id="CHEBI:17596"/>
        <dbReference type="ChEBI" id="CHEBI:43474"/>
        <dbReference type="ChEBI" id="CHEBI:57720"/>
        <dbReference type="EC" id="2.4.2.1"/>
    </reaction>
    <physiologicalReaction direction="left-to-right" evidence="1">
        <dbReference type="Rhea" id="RHEA:27647"/>
    </physiologicalReaction>
</comment>
<dbReference type="SUPFAM" id="SSF64438">
    <property type="entry name" value="CNF1/YfiH-like putative cysteine hydrolases"/>
    <property type="match status" value="1"/>
</dbReference>
<evidence type="ECO:0000256" key="1">
    <source>
        <dbReference type="ARBA" id="ARBA00000553"/>
    </source>
</evidence>
<name>A0A0G0I599_9BACT</name>
<comment type="caution">
    <text evidence="10">The sequence shown here is derived from an EMBL/GenBank/DDBJ whole genome shotgun (WGS) entry which is preliminary data.</text>
</comment>
<evidence type="ECO:0000256" key="6">
    <source>
        <dbReference type="ARBA" id="ARBA00022833"/>
    </source>
</evidence>
<dbReference type="GO" id="GO:0016787">
    <property type="term" value="F:hydrolase activity"/>
    <property type="evidence" value="ECO:0007669"/>
    <property type="project" value="UniProtKB-KW"/>
</dbReference>
<keyword evidence="5" id="KW-0378">Hydrolase</keyword>
<proteinExistence type="inferred from homology"/>
<comment type="catalytic activity">
    <reaction evidence="9">
        <text>S-methyl-5'-thioadenosine + phosphate = 5-(methylsulfanyl)-alpha-D-ribose 1-phosphate + adenine</text>
        <dbReference type="Rhea" id="RHEA:11852"/>
        <dbReference type="ChEBI" id="CHEBI:16708"/>
        <dbReference type="ChEBI" id="CHEBI:17509"/>
        <dbReference type="ChEBI" id="CHEBI:43474"/>
        <dbReference type="ChEBI" id="CHEBI:58533"/>
        <dbReference type="EC" id="2.4.2.28"/>
    </reaction>
    <physiologicalReaction direction="left-to-right" evidence="9">
        <dbReference type="Rhea" id="RHEA:11853"/>
    </physiologicalReaction>
</comment>
<dbReference type="PANTHER" id="PTHR30616">
    <property type="entry name" value="UNCHARACTERIZED PROTEIN YFIH"/>
    <property type="match status" value="1"/>
</dbReference>
<comment type="catalytic activity">
    <reaction evidence="7">
        <text>adenosine + H2O + H(+) = inosine + NH4(+)</text>
        <dbReference type="Rhea" id="RHEA:24408"/>
        <dbReference type="ChEBI" id="CHEBI:15377"/>
        <dbReference type="ChEBI" id="CHEBI:15378"/>
        <dbReference type="ChEBI" id="CHEBI:16335"/>
        <dbReference type="ChEBI" id="CHEBI:17596"/>
        <dbReference type="ChEBI" id="CHEBI:28938"/>
        <dbReference type="EC" id="3.5.4.4"/>
    </reaction>
    <physiologicalReaction direction="left-to-right" evidence="7">
        <dbReference type="Rhea" id="RHEA:24409"/>
    </physiologicalReaction>
</comment>
<dbReference type="CDD" id="cd16833">
    <property type="entry name" value="YfiH"/>
    <property type="match status" value="1"/>
</dbReference>
<organism evidence="10 11">
    <name type="scientific">Candidatus Woesebacteria bacterium GW2011_GWA1_37_8</name>
    <dbReference type="NCBI Taxonomy" id="1618546"/>
    <lineage>
        <taxon>Bacteria</taxon>
        <taxon>Candidatus Woeseibacteriota</taxon>
    </lineage>
</organism>
<dbReference type="Proteomes" id="UP000034603">
    <property type="component" value="Unassembled WGS sequence"/>
</dbReference>
<evidence type="ECO:0000313" key="10">
    <source>
        <dbReference type="EMBL" id="KKQ46120.1"/>
    </source>
</evidence>
<accession>A0A0G0I599</accession>
<evidence type="ECO:0000313" key="11">
    <source>
        <dbReference type="Proteomes" id="UP000034603"/>
    </source>
</evidence>
<evidence type="ECO:0000256" key="2">
    <source>
        <dbReference type="ARBA" id="ARBA00007353"/>
    </source>
</evidence>
<evidence type="ECO:0000256" key="9">
    <source>
        <dbReference type="ARBA" id="ARBA00049893"/>
    </source>
</evidence>
<keyword evidence="4" id="KW-0479">Metal-binding</keyword>
<comment type="similarity">
    <text evidence="2">Belongs to the purine nucleoside phosphorylase YfiH/LACC1 family.</text>
</comment>
<dbReference type="InterPro" id="IPR011324">
    <property type="entry name" value="Cytotoxic_necrot_fac-like_cat"/>
</dbReference>
<evidence type="ECO:0000256" key="8">
    <source>
        <dbReference type="ARBA" id="ARBA00048968"/>
    </source>
</evidence>
<reference evidence="10 11" key="1">
    <citation type="journal article" date="2015" name="Nature">
        <title>rRNA introns, odd ribosomes, and small enigmatic genomes across a large radiation of phyla.</title>
        <authorList>
            <person name="Brown C.T."/>
            <person name="Hug L.A."/>
            <person name="Thomas B.C."/>
            <person name="Sharon I."/>
            <person name="Castelle C.J."/>
            <person name="Singh A."/>
            <person name="Wilkins M.J."/>
            <person name="Williams K.H."/>
            <person name="Banfield J.F."/>
        </authorList>
    </citation>
    <scope>NUCLEOTIDE SEQUENCE [LARGE SCALE GENOMIC DNA]</scope>
</reference>
<dbReference type="GO" id="GO:0005507">
    <property type="term" value="F:copper ion binding"/>
    <property type="evidence" value="ECO:0007669"/>
    <property type="project" value="TreeGrafter"/>
</dbReference>